<gene>
    <name evidence="1" type="ORF">HETSPECPRED_009011</name>
</gene>
<organism evidence="1 2">
    <name type="scientific">Heterodermia speciosa</name>
    <dbReference type="NCBI Taxonomy" id="116794"/>
    <lineage>
        <taxon>Eukaryota</taxon>
        <taxon>Fungi</taxon>
        <taxon>Dikarya</taxon>
        <taxon>Ascomycota</taxon>
        <taxon>Pezizomycotina</taxon>
        <taxon>Lecanoromycetes</taxon>
        <taxon>OSLEUM clade</taxon>
        <taxon>Lecanoromycetidae</taxon>
        <taxon>Caliciales</taxon>
        <taxon>Physciaceae</taxon>
        <taxon>Heterodermia</taxon>
    </lineage>
</organism>
<evidence type="ECO:0008006" key="3">
    <source>
        <dbReference type="Google" id="ProtNLM"/>
    </source>
</evidence>
<sequence>MDFVTLGMLIIDDIFYPIPRLPSLNVLGGAGSYAVLGARLVGGPKRSSDIGWTVHQGSDFPEPVKRQIDTWQTSCNFIETPDRLTTRALNVYRQNEIRDFEFTSPKIRIDESTLTEEQLAAQSFHFVCSPERCINLVKGISAKRKELYDRDMLVHGEPHFVWEPVPGLCIPSELENLYEAVRYVDIVSPNLEELGAYFGLDFSANGTVDMDSLLGCEWDSGAA</sequence>
<name>A0A8H3FX08_9LECA</name>
<comment type="caution">
    <text evidence="1">The sequence shown here is derived from an EMBL/GenBank/DDBJ whole genome shotgun (WGS) entry which is preliminary data.</text>
</comment>
<dbReference type="AlphaFoldDB" id="A0A8H3FX08"/>
<evidence type="ECO:0000313" key="1">
    <source>
        <dbReference type="EMBL" id="CAF9933821.1"/>
    </source>
</evidence>
<dbReference type="Proteomes" id="UP000664521">
    <property type="component" value="Unassembled WGS sequence"/>
</dbReference>
<dbReference type="PANTHER" id="PTHR47098:SF2">
    <property type="entry name" value="PROTEIN MAK32"/>
    <property type="match status" value="1"/>
</dbReference>
<dbReference type="PANTHER" id="PTHR47098">
    <property type="entry name" value="PROTEIN MAK32"/>
    <property type="match status" value="1"/>
</dbReference>
<protein>
    <recommendedName>
        <fullName evidence="3">Carbohydrate kinase PfkB domain-containing protein</fullName>
    </recommendedName>
</protein>
<proteinExistence type="predicted"/>
<reference evidence="1" key="1">
    <citation type="submission" date="2021-03" db="EMBL/GenBank/DDBJ databases">
        <authorList>
            <person name="Tagirdzhanova G."/>
        </authorList>
    </citation>
    <scope>NUCLEOTIDE SEQUENCE</scope>
</reference>
<dbReference type="OrthoDB" id="497927at2759"/>
<evidence type="ECO:0000313" key="2">
    <source>
        <dbReference type="Proteomes" id="UP000664521"/>
    </source>
</evidence>
<dbReference type="EMBL" id="CAJPDS010000070">
    <property type="protein sequence ID" value="CAF9933821.1"/>
    <property type="molecule type" value="Genomic_DNA"/>
</dbReference>
<keyword evidence="2" id="KW-1185">Reference proteome</keyword>
<dbReference type="InterPro" id="IPR029056">
    <property type="entry name" value="Ribokinase-like"/>
</dbReference>
<dbReference type="SUPFAM" id="SSF53613">
    <property type="entry name" value="Ribokinase-like"/>
    <property type="match status" value="1"/>
</dbReference>
<accession>A0A8H3FX08</accession>
<dbReference type="Gene3D" id="3.40.1190.20">
    <property type="match status" value="1"/>
</dbReference>